<evidence type="ECO:0000313" key="3">
    <source>
        <dbReference type="Proteomes" id="UP001149079"/>
    </source>
</evidence>
<reference evidence="2" key="2">
    <citation type="journal article" date="2023" name="IMA Fungus">
        <title>Comparative genomic study of the Penicillium genus elucidates a diverse pangenome and 15 lateral gene transfer events.</title>
        <authorList>
            <person name="Petersen C."/>
            <person name="Sorensen T."/>
            <person name="Nielsen M.R."/>
            <person name="Sondergaard T.E."/>
            <person name="Sorensen J.L."/>
            <person name="Fitzpatrick D.A."/>
            <person name="Frisvad J.C."/>
            <person name="Nielsen K.L."/>
        </authorList>
    </citation>
    <scope>NUCLEOTIDE SEQUENCE</scope>
    <source>
        <strain evidence="2">IBT 22155</strain>
    </source>
</reference>
<dbReference type="EMBL" id="JAPQKL010000008">
    <property type="protein sequence ID" value="KAJ5120269.1"/>
    <property type="molecule type" value="Genomic_DNA"/>
</dbReference>
<accession>A0A9W9GI21</accession>
<feature type="region of interest" description="Disordered" evidence="1">
    <location>
        <begin position="23"/>
        <end position="71"/>
    </location>
</feature>
<reference evidence="2" key="1">
    <citation type="submission" date="2022-11" db="EMBL/GenBank/DDBJ databases">
        <authorList>
            <person name="Petersen C."/>
        </authorList>
    </citation>
    <scope>NUCLEOTIDE SEQUENCE</scope>
    <source>
        <strain evidence="2">IBT 22155</strain>
    </source>
</reference>
<dbReference type="Proteomes" id="UP001149079">
    <property type="component" value="Unassembled WGS sequence"/>
</dbReference>
<dbReference type="AlphaFoldDB" id="A0A9W9GI21"/>
<proteinExistence type="predicted"/>
<dbReference type="GeneID" id="81409571"/>
<evidence type="ECO:0000256" key="1">
    <source>
        <dbReference type="SAM" id="MobiDB-lite"/>
    </source>
</evidence>
<gene>
    <name evidence="2" type="ORF">N7515_009657</name>
</gene>
<sequence>MNLKLPYLALHIGNIELLETPDDMTRSQFHGPRSPTRSSFDSATVPDRASSALPYLFLTETPRNQSPADQN</sequence>
<name>A0A9W9GI21_9EURO</name>
<dbReference type="RefSeq" id="XP_056516773.1">
    <property type="nucleotide sequence ID" value="XM_056670400.1"/>
</dbReference>
<protein>
    <submittedName>
        <fullName evidence="2">Uncharacterized protein</fullName>
    </submittedName>
</protein>
<keyword evidence="3" id="KW-1185">Reference proteome</keyword>
<comment type="caution">
    <text evidence="2">The sequence shown here is derived from an EMBL/GenBank/DDBJ whole genome shotgun (WGS) entry which is preliminary data.</text>
</comment>
<organism evidence="2 3">
    <name type="scientific">Penicillium bovifimosum</name>
    <dbReference type="NCBI Taxonomy" id="126998"/>
    <lineage>
        <taxon>Eukaryota</taxon>
        <taxon>Fungi</taxon>
        <taxon>Dikarya</taxon>
        <taxon>Ascomycota</taxon>
        <taxon>Pezizomycotina</taxon>
        <taxon>Eurotiomycetes</taxon>
        <taxon>Eurotiomycetidae</taxon>
        <taxon>Eurotiales</taxon>
        <taxon>Aspergillaceae</taxon>
        <taxon>Penicillium</taxon>
    </lineage>
</organism>
<evidence type="ECO:0000313" key="2">
    <source>
        <dbReference type="EMBL" id="KAJ5120269.1"/>
    </source>
</evidence>
<feature type="compositionally biased region" description="Polar residues" evidence="1">
    <location>
        <begin position="61"/>
        <end position="71"/>
    </location>
</feature>